<dbReference type="EC" id="2.4.-.-" evidence="6"/>
<accession>A0ABU9KQ68</accession>
<proteinExistence type="inferred from homology"/>
<organism evidence="6 7">
    <name type="scientific">Methanococcoides cohabitans</name>
    <dbReference type="NCBI Taxonomy" id="3136559"/>
    <lineage>
        <taxon>Archaea</taxon>
        <taxon>Methanobacteriati</taxon>
        <taxon>Methanobacteriota</taxon>
        <taxon>Stenosarchaea group</taxon>
        <taxon>Methanomicrobia</taxon>
        <taxon>Methanosarcinales</taxon>
        <taxon>Methanosarcinaceae</taxon>
        <taxon>Methanococcoides</taxon>
    </lineage>
</organism>
<evidence type="ECO:0000256" key="2">
    <source>
        <dbReference type="ARBA" id="ARBA00022676"/>
    </source>
</evidence>
<keyword evidence="2 6" id="KW-0328">Glycosyltransferase</keyword>
<keyword evidence="4" id="KW-0472">Membrane</keyword>
<dbReference type="InterPro" id="IPR001173">
    <property type="entry name" value="Glyco_trans_2-like"/>
</dbReference>
<evidence type="ECO:0000256" key="1">
    <source>
        <dbReference type="ARBA" id="ARBA00006739"/>
    </source>
</evidence>
<sequence>MMNNPYVSIIIVNWNGLRYLEKCFNSVKNQNYQNYEIVFVDNASTDGSVDFIKENYPDTVIINNNKNLGFAEANNIGVQKSKGEYLFLLNNDAWVEKNTIQELLSTYSKIDNLGVVGCKVKNPDGTIQDLGIKIDRLGYPIGINKESTDDFVADVFFVSGCAFFMKKELFSRFNGFDERYFMFAEDVDLCWRVRLQGYKIVTNTNAEIYHYGGGSIVGGTIKNKKYVTNANRIYLRERNTLSTMVKNLELRNLIFRISISIIFNIAECIFFIFILRPKVSLAYVKSWWWNLRNIKGTLMRRKNIQMHRKITDRDLNEFIHNRIVKLDLIKTIGIPEVTTK</sequence>
<comment type="caution">
    <text evidence="6">The sequence shown here is derived from an EMBL/GenBank/DDBJ whole genome shotgun (WGS) entry which is preliminary data.</text>
</comment>
<comment type="similarity">
    <text evidence="1">Belongs to the glycosyltransferase 2 family.</text>
</comment>
<dbReference type="GO" id="GO:0016757">
    <property type="term" value="F:glycosyltransferase activity"/>
    <property type="evidence" value="ECO:0007669"/>
    <property type="project" value="UniProtKB-KW"/>
</dbReference>
<dbReference type="Proteomes" id="UP001396646">
    <property type="component" value="Unassembled WGS sequence"/>
</dbReference>
<evidence type="ECO:0000256" key="3">
    <source>
        <dbReference type="ARBA" id="ARBA00022679"/>
    </source>
</evidence>
<dbReference type="Gene3D" id="3.90.550.10">
    <property type="entry name" value="Spore Coat Polysaccharide Biosynthesis Protein SpsA, Chain A"/>
    <property type="match status" value="1"/>
</dbReference>
<dbReference type="InterPro" id="IPR029044">
    <property type="entry name" value="Nucleotide-diphossugar_trans"/>
</dbReference>
<name>A0ABU9KQ68_9EURY</name>
<evidence type="ECO:0000256" key="4">
    <source>
        <dbReference type="SAM" id="Phobius"/>
    </source>
</evidence>
<keyword evidence="7" id="KW-1185">Reference proteome</keyword>
<evidence type="ECO:0000313" key="6">
    <source>
        <dbReference type="EMBL" id="MEL4304535.1"/>
    </source>
</evidence>
<evidence type="ECO:0000259" key="5">
    <source>
        <dbReference type="Pfam" id="PF00535"/>
    </source>
</evidence>
<keyword evidence="4" id="KW-0812">Transmembrane</keyword>
<dbReference type="RefSeq" id="WP_342126257.1">
    <property type="nucleotide sequence ID" value="NZ_JBCAUS010000002.1"/>
</dbReference>
<dbReference type="CDD" id="cd04186">
    <property type="entry name" value="GT_2_like_c"/>
    <property type="match status" value="1"/>
</dbReference>
<keyword evidence="4" id="KW-1133">Transmembrane helix</keyword>
<gene>
    <name evidence="6" type="ORF">WOA13_01605</name>
</gene>
<dbReference type="SUPFAM" id="SSF53448">
    <property type="entry name" value="Nucleotide-diphospho-sugar transferases"/>
    <property type="match status" value="1"/>
</dbReference>
<dbReference type="EMBL" id="JBCAUS010000002">
    <property type="protein sequence ID" value="MEL4304535.1"/>
    <property type="molecule type" value="Genomic_DNA"/>
</dbReference>
<protein>
    <submittedName>
        <fullName evidence="6">Glycosyltransferase family 2 protein</fullName>
        <ecNumber evidence="6">2.4.-.-</ecNumber>
    </submittedName>
</protein>
<dbReference type="PANTHER" id="PTHR43179:SF12">
    <property type="entry name" value="GALACTOFURANOSYLTRANSFERASE GLFT2"/>
    <property type="match status" value="1"/>
</dbReference>
<evidence type="ECO:0000313" key="7">
    <source>
        <dbReference type="Proteomes" id="UP001396646"/>
    </source>
</evidence>
<feature type="transmembrane region" description="Helical" evidence="4">
    <location>
        <begin position="253"/>
        <end position="275"/>
    </location>
</feature>
<dbReference type="Pfam" id="PF00535">
    <property type="entry name" value="Glycos_transf_2"/>
    <property type="match status" value="1"/>
</dbReference>
<feature type="domain" description="Glycosyltransferase 2-like" evidence="5">
    <location>
        <begin position="8"/>
        <end position="171"/>
    </location>
</feature>
<keyword evidence="3 6" id="KW-0808">Transferase</keyword>
<reference evidence="6 7" key="1">
    <citation type="submission" date="2024-04" db="EMBL/GenBank/DDBJ databases">
        <title>Methanococcoides sp. LMO-2.</title>
        <authorList>
            <person name="Liang L."/>
        </authorList>
    </citation>
    <scope>NUCLEOTIDE SEQUENCE [LARGE SCALE GENOMIC DNA]</scope>
    <source>
        <strain evidence="6 7">LMO-2</strain>
    </source>
</reference>
<dbReference type="PANTHER" id="PTHR43179">
    <property type="entry name" value="RHAMNOSYLTRANSFERASE WBBL"/>
    <property type="match status" value="1"/>
</dbReference>